<comment type="caution">
    <text evidence="2">The sequence shown here is derived from an EMBL/GenBank/DDBJ whole genome shotgun (WGS) entry which is preliminary data.</text>
</comment>
<gene>
    <name evidence="2" type="ORF">C7Y72_00620</name>
</gene>
<reference evidence="2 3" key="1">
    <citation type="submission" date="2018-03" db="EMBL/GenBank/DDBJ databases">
        <title>Aquarubrobacter algicola gen. nov., sp. nov., a novel actinobacterium isolated from shallow eutrophic lake during the end of cyanobacterial harmful algal blooms.</title>
        <authorList>
            <person name="Chun S.J."/>
        </authorList>
    </citation>
    <scope>NUCLEOTIDE SEQUENCE [LARGE SCALE GENOMIC DNA]</scope>
    <source>
        <strain evidence="2 3">Seoho-28</strain>
    </source>
</reference>
<evidence type="ECO:0000256" key="1">
    <source>
        <dbReference type="SAM" id="MobiDB-lite"/>
    </source>
</evidence>
<sequence length="81" mass="8752">MRLPDLDKVLPLPGRRRPKRAAAKPAPRSFLPLPSEDGIAERARALGAPKGGTSPAGPLDVARLDAARERLRREIPPVDDD</sequence>
<feature type="region of interest" description="Disordered" evidence="1">
    <location>
        <begin position="1"/>
        <end position="60"/>
    </location>
</feature>
<proteinExistence type="predicted"/>
<evidence type="ECO:0000313" key="3">
    <source>
        <dbReference type="Proteomes" id="UP000240739"/>
    </source>
</evidence>
<dbReference type="Proteomes" id="UP000240739">
    <property type="component" value="Unassembled WGS sequence"/>
</dbReference>
<dbReference type="EMBL" id="PYYB01000001">
    <property type="protein sequence ID" value="PTL58255.1"/>
    <property type="molecule type" value="Genomic_DNA"/>
</dbReference>
<organism evidence="2 3">
    <name type="scientific">Paraconexibacter algicola</name>
    <dbReference type="NCBI Taxonomy" id="2133960"/>
    <lineage>
        <taxon>Bacteria</taxon>
        <taxon>Bacillati</taxon>
        <taxon>Actinomycetota</taxon>
        <taxon>Thermoleophilia</taxon>
        <taxon>Solirubrobacterales</taxon>
        <taxon>Paraconexibacteraceae</taxon>
        <taxon>Paraconexibacter</taxon>
    </lineage>
</organism>
<accession>A0A2T4UGB6</accession>
<dbReference type="AlphaFoldDB" id="A0A2T4UGB6"/>
<keyword evidence="3" id="KW-1185">Reference proteome</keyword>
<evidence type="ECO:0000313" key="2">
    <source>
        <dbReference type="EMBL" id="PTL58255.1"/>
    </source>
</evidence>
<dbReference type="RefSeq" id="WP_107566693.1">
    <property type="nucleotide sequence ID" value="NZ_PYYB01000001.1"/>
</dbReference>
<protein>
    <submittedName>
        <fullName evidence="2">Uncharacterized protein</fullName>
    </submittedName>
</protein>
<name>A0A2T4UGB6_9ACTN</name>